<evidence type="ECO:0000313" key="3">
    <source>
        <dbReference type="EMBL" id="KAA0203992.1"/>
    </source>
</evidence>
<organism evidence="3">
    <name type="scientific">Hyalella azteca</name>
    <name type="common">Amphipod</name>
    <dbReference type="NCBI Taxonomy" id="294128"/>
    <lineage>
        <taxon>Eukaryota</taxon>
        <taxon>Metazoa</taxon>
        <taxon>Ecdysozoa</taxon>
        <taxon>Arthropoda</taxon>
        <taxon>Crustacea</taxon>
        <taxon>Multicrustacea</taxon>
        <taxon>Malacostraca</taxon>
        <taxon>Eumalacostraca</taxon>
        <taxon>Peracarida</taxon>
        <taxon>Amphipoda</taxon>
        <taxon>Senticaudata</taxon>
        <taxon>Talitrida</taxon>
        <taxon>Talitroidea</taxon>
        <taxon>Hyalellidae</taxon>
        <taxon>Hyalella</taxon>
    </lineage>
</organism>
<feature type="compositionally biased region" description="Acidic residues" evidence="1">
    <location>
        <begin position="15"/>
        <end position="26"/>
    </location>
</feature>
<dbReference type="PANTHER" id="PTHR47055">
    <property type="entry name" value="DDE_TNP_1_7 DOMAIN-CONTAINING PROTEIN"/>
    <property type="match status" value="1"/>
</dbReference>
<sequence>MNQTHTAVVPLDPSISDDDSLDDDISDPNYMPVPDPHNEDTPDTTEGQPPTSKRRCRRPVLEEVHEEEDVEEDVGTATPQEKRSTTNKDVSTTFATTDEEIRTFIAILLYMGVVQLPSLDDYWAMTTRVPQVAELMTSKRFRLLRRLIHFNDNSQINATVDCFYKIRPIFNFLSQAFRCEPQTPKTSIDEVMVGFKGKTAGNLRQYIQNKPDKWGFKLFSRASADGFVHDMVLYQGLTMLQGHGVKLTPEQEALSTTSKIVSVLAQTMTCSQSAIFADNFFTSLQIARYLKNTHGCRYTGTARENRIGNPPLKSTKNFEKKSVPRGHFDYTSTDDGILALHWKDNKAVTILSNDLGVDPVSTCSRYCKETKRKEEVQCPNVKKSYNANMLGN</sequence>
<dbReference type="InterPro" id="IPR052638">
    <property type="entry name" value="PiggyBac_TE-derived"/>
</dbReference>
<accession>A0A6A0HE48</accession>
<feature type="region of interest" description="Disordered" evidence="1">
    <location>
        <begin position="1"/>
        <end position="90"/>
    </location>
</feature>
<dbReference type="InterPro" id="IPR029526">
    <property type="entry name" value="PGBD"/>
</dbReference>
<evidence type="ECO:0000259" key="2">
    <source>
        <dbReference type="Pfam" id="PF13843"/>
    </source>
</evidence>
<gene>
    <name evidence="3" type="ORF">HAZT_HAZT010646</name>
</gene>
<proteinExistence type="predicted"/>
<comment type="caution">
    <text evidence="3">The sequence shown here is derived from an EMBL/GenBank/DDBJ whole genome shotgun (WGS) entry which is preliminary data.</text>
</comment>
<name>A0A6A0HE48_HYAAZ</name>
<feature type="domain" description="PiggyBac transposable element-derived protein" evidence="2">
    <location>
        <begin position="87"/>
        <end position="389"/>
    </location>
</feature>
<protein>
    <recommendedName>
        <fullName evidence="2">PiggyBac transposable element-derived protein domain-containing protein</fullName>
    </recommendedName>
</protein>
<dbReference type="EMBL" id="JQDR03000203">
    <property type="protein sequence ID" value="KAA0203992.1"/>
    <property type="molecule type" value="Genomic_DNA"/>
</dbReference>
<dbReference type="AlphaFoldDB" id="A0A6A0HE48"/>
<dbReference type="Pfam" id="PF13843">
    <property type="entry name" value="DDE_Tnp_1_7"/>
    <property type="match status" value="1"/>
</dbReference>
<dbReference type="GO" id="GO:0043565">
    <property type="term" value="F:sequence-specific DNA binding"/>
    <property type="evidence" value="ECO:0007669"/>
    <property type="project" value="TreeGrafter"/>
</dbReference>
<reference evidence="3" key="2">
    <citation type="journal article" date="2018" name="Environ. Sci. Technol.">
        <title>The Toxicogenome of Hyalella azteca: A Model for Sediment Ecotoxicology and Evolutionary Toxicology.</title>
        <authorList>
            <person name="Poynton H.C."/>
            <person name="Hasenbein S."/>
            <person name="Benoit J.B."/>
            <person name="Sepulveda M.S."/>
            <person name="Poelchau M.F."/>
            <person name="Hughes D.S.T."/>
            <person name="Murali S.C."/>
            <person name="Chen S."/>
            <person name="Glastad K.M."/>
            <person name="Goodisman M.A.D."/>
            <person name="Werren J.H."/>
            <person name="Vineis J.H."/>
            <person name="Bowen J.L."/>
            <person name="Friedrich M."/>
            <person name="Jones J."/>
            <person name="Robertson H.M."/>
            <person name="Feyereisen R."/>
            <person name="Mechler-Hickson A."/>
            <person name="Mathers N."/>
            <person name="Lee C.E."/>
            <person name="Colbourne J.K."/>
            <person name="Biales A."/>
            <person name="Johnston J.S."/>
            <person name="Wellborn G.A."/>
            <person name="Rosendale A.J."/>
            <person name="Cridge A.G."/>
            <person name="Munoz-Torres M.C."/>
            <person name="Bain P.A."/>
            <person name="Manny A.R."/>
            <person name="Major K.M."/>
            <person name="Lambert F.N."/>
            <person name="Vulpe C.D."/>
            <person name="Tuck P."/>
            <person name="Blalock B.J."/>
            <person name="Lin Y.Y."/>
            <person name="Smith M.E."/>
            <person name="Ochoa-Acuna H."/>
            <person name="Chen M.M."/>
            <person name="Childers C.P."/>
            <person name="Qu J."/>
            <person name="Dugan S."/>
            <person name="Lee S.L."/>
            <person name="Chao H."/>
            <person name="Dinh H."/>
            <person name="Han Y."/>
            <person name="Doddapaneni H."/>
            <person name="Worley K.C."/>
            <person name="Muzny D.M."/>
            <person name="Gibbs R.A."/>
            <person name="Richards S."/>
        </authorList>
    </citation>
    <scope>NUCLEOTIDE SEQUENCE</scope>
    <source>
        <strain evidence="3">HAZT.00-mixed</strain>
        <tissue evidence="3">Whole organism</tissue>
    </source>
</reference>
<dbReference type="PANTHER" id="PTHR47055:SF3">
    <property type="entry name" value="PHORBOL-ESTER_DAG-TYPE DOMAIN-CONTAINING PROTEIN"/>
    <property type="match status" value="1"/>
</dbReference>
<reference evidence="3" key="1">
    <citation type="submission" date="2014-08" db="EMBL/GenBank/DDBJ databases">
        <authorList>
            <person name="Murali S."/>
            <person name="Richards S."/>
            <person name="Bandaranaike D."/>
            <person name="Bellair M."/>
            <person name="Blankenburg K."/>
            <person name="Chao H."/>
            <person name="Dinh H."/>
            <person name="Doddapaneni H."/>
            <person name="Dugan-Rocha S."/>
            <person name="Elkadiri S."/>
            <person name="Gnanaolivu R."/>
            <person name="Hughes D."/>
            <person name="Lee S."/>
            <person name="Li M."/>
            <person name="Ming W."/>
            <person name="Munidasa M."/>
            <person name="Muniz J."/>
            <person name="Nguyen L."/>
            <person name="Osuji N."/>
            <person name="Pu L.-L."/>
            <person name="Puazo M."/>
            <person name="Skinner E."/>
            <person name="Qu C."/>
            <person name="Quiroz J."/>
            <person name="Raj R."/>
            <person name="Weissenberger G."/>
            <person name="Xin Y."/>
            <person name="Zou X."/>
            <person name="Han Y."/>
            <person name="Worley K."/>
            <person name="Muzny D."/>
            <person name="Gibbs R."/>
        </authorList>
    </citation>
    <scope>NUCLEOTIDE SEQUENCE</scope>
    <source>
        <strain evidence="3">HAZT.00-mixed</strain>
        <tissue evidence="3">Whole organism</tissue>
    </source>
</reference>
<dbReference type="Proteomes" id="UP000711488">
    <property type="component" value="Unassembled WGS sequence"/>
</dbReference>
<reference evidence="3" key="3">
    <citation type="submission" date="2019-06" db="EMBL/GenBank/DDBJ databases">
        <authorList>
            <person name="Poynton C."/>
            <person name="Hasenbein S."/>
            <person name="Benoit J.B."/>
            <person name="Sepulveda M.S."/>
            <person name="Poelchau M.F."/>
            <person name="Murali S.C."/>
            <person name="Chen S."/>
            <person name="Glastad K.M."/>
            <person name="Werren J.H."/>
            <person name="Vineis J.H."/>
            <person name="Bowen J.L."/>
            <person name="Friedrich M."/>
            <person name="Jones J."/>
            <person name="Robertson H.M."/>
            <person name="Feyereisen R."/>
            <person name="Mechler-Hickson A."/>
            <person name="Mathers N."/>
            <person name="Lee C.E."/>
            <person name="Colbourne J.K."/>
            <person name="Biales A."/>
            <person name="Johnston J.S."/>
            <person name="Wellborn G.A."/>
            <person name="Rosendale A.J."/>
            <person name="Cridge A.G."/>
            <person name="Munoz-Torres M.C."/>
            <person name="Bain P.A."/>
            <person name="Manny A.R."/>
            <person name="Major K.M."/>
            <person name="Lambert F.N."/>
            <person name="Vulpe C.D."/>
            <person name="Tuck P."/>
            <person name="Blalock B.J."/>
            <person name="Lin Y.-Y."/>
            <person name="Smith M.E."/>
            <person name="Ochoa-Acuna H."/>
            <person name="Chen M.-J.M."/>
            <person name="Childers C.P."/>
            <person name="Qu J."/>
            <person name="Dugan S."/>
            <person name="Lee S.L."/>
            <person name="Chao H."/>
            <person name="Dinh H."/>
            <person name="Han Y."/>
            <person name="Doddapaneni H."/>
            <person name="Worley K.C."/>
            <person name="Muzny D.M."/>
            <person name="Gibbs R.A."/>
            <person name="Richards S."/>
        </authorList>
    </citation>
    <scope>NUCLEOTIDE SEQUENCE</scope>
    <source>
        <strain evidence="3">HAZT.00-mixed</strain>
        <tissue evidence="3">Whole organism</tissue>
    </source>
</reference>
<evidence type="ECO:0000256" key="1">
    <source>
        <dbReference type="SAM" id="MobiDB-lite"/>
    </source>
</evidence>
<feature type="compositionally biased region" description="Acidic residues" evidence="1">
    <location>
        <begin position="64"/>
        <end position="74"/>
    </location>
</feature>